<organism evidence="1">
    <name type="scientific">Tanacetum cinerariifolium</name>
    <name type="common">Dalmatian daisy</name>
    <name type="synonym">Chrysanthemum cinerariifolium</name>
    <dbReference type="NCBI Taxonomy" id="118510"/>
    <lineage>
        <taxon>Eukaryota</taxon>
        <taxon>Viridiplantae</taxon>
        <taxon>Streptophyta</taxon>
        <taxon>Embryophyta</taxon>
        <taxon>Tracheophyta</taxon>
        <taxon>Spermatophyta</taxon>
        <taxon>Magnoliopsida</taxon>
        <taxon>eudicotyledons</taxon>
        <taxon>Gunneridae</taxon>
        <taxon>Pentapetalae</taxon>
        <taxon>asterids</taxon>
        <taxon>campanulids</taxon>
        <taxon>Asterales</taxon>
        <taxon>Asteraceae</taxon>
        <taxon>Asteroideae</taxon>
        <taxon>Anthemideae</taxon>
        <taxon>Anthemidinae</taxon>
        <taxon>Tanacetum</taxon>
    </lineage>
</organism>
<reference evidence="1" key="1">
    <citation type="journal article" date="2019" name="Sci. Rep.">
        <title>Draft genome of Tanacetum cinerariifolium, the natural source of mosquito coil.</title>
        <authorList>
            <person name="Yamashiro T."/>
            <person name="Shiraishi A."/>
            <person name="Satake H."/>
            <person name="Nakayama K."/>
        </authorList>
    </citation>
    <scope>NUCLEOTIDE SEQUENCE</scope>
</reference>
<gene>
    <name evidence="1" type="ORF">Tci_833308</name>
</gene>
<dbReference type="EMBL" id="BKCJ010989249">
    <property type="protein sequence ID" value="GFC61338.1"/>
    <property type="molecule type" value="Genomic_DNA"/>
</dbReference>
<comment type="caution">
    <text evidence="1">The sequence shown here is derived from an EMBL/GenBank/DDBJ whole genome shotgun (WGS) entry which is preliminary data.</text>
</comment>
<evidence type="ECO:0000313" key="1">
    <source>
        <dbReference type="EMBL" id="GFC61338.1"/>
    </source>
</evidence>
<dbReference type="AlphaFoldDB" id="A0A699QAE7"/>
<sequence length="160" mass="18037">VLVQREEEWRQDARGHFIRRLADHFGLVSNEGLMGLFVITHVLPVIDLHELAKLNICVMLGDTWTWVAPRSAREEARGVDIWRPVCCLAEHFGLLTKERLQGLNVIVRDLLVIDMAELVRMQICVELDDTWAWVPSGSERHTRAGTLAATTATGLAQTMA</sequence>
<accession>A0A699QAE7</accession>
<proteinExistence type="predicted"/>
<name>A0A699QAE7_TANCI</name>
<protein>
    <submittedName>
        <fullName evidence="1">Uncharacterized protein</fullName>
    </submittedName>
</protein>
<feature type="non-terminal residue" evidence="1">
    <location>
        <position position="1"/>
    </location>
</feature>